<dbReference type="Proteomes" id="UP001281147">
    <property type="component" value="Unassembled WGS sequence"/>
</dbReference>
<dbReference type="EMBL" id="JAUTXU010000293">
    <property type="protein sequence ID" value="KAK3686975.1"/>
    <property type="molecule type" value="Genomic_DNA"/>
</dbReference>
<comment type="caution">
    <text evidence="1">The sequence shown here is derived from an EMBL/GenBank/DDBJ whole genome shotgun (WGS) entry which is preliminary data.</text>
</comment>
<organism evidence="1 2">
    <name type="scientific">Vermiconidia calcicola</name>
    <dbReference type="NCBI Taxonomy" id="1690605"/>
    <lineage>
        <taxon>Eukaryota</taxon>
        <taxon>Fungi</taxon>
        <taxon>Dikarya</taxon>
        <taxon>Ascomycota</taxon>
        <taxon>Pezizomycotina</taxon>
        <taxon>Dothideomycetes</taxon>
        <taxon>Dothideomycetidae</taxon>
        <taxon>Mycosphaerellales</taxon>
        <taxon>Extremaceae</taxon>
        <taxon>Vermiconidia</taxon>
    </lineage>
</organism>
<protein>
    <submittedName>
        <fullName evidence="1">Uncharacterized protein</fullName>
    </submittedName>
</protein>
<gene>
    <name evidence="1" type="ORF">LTR37_019277</name>
</gene>
<reference evidence="1" key="1">
    <citation type="submission" date="2023-07" db="EMBL/GenBank/DDBJ databases">
        <title>Black Yeasts Isolated from many extreme environments.</title>
        <authorList>
            <person name="Coleine C."/>
            <person name="Stajich J.E."/>
            <person name="Selbmann L."/>
        </authorList>
    </citation>
    <scope>NUCLEOTIDE SEQUENCE</scope>
    <source>
        <strain evidence="1">CCFEE 5714</strain>
    </source>
</reference>
<sequence>MSAQTGPNYDTSFLFDATIIGAGPAGLSAALALYRMKRPTVAFSDGEFRSAKAHRAHTILSRDDQPASEIRKIGREQIERYGSTRFVERRVCKARRDGNGFEVEDNQGEKWRAKKIVLAMDVRDAFPDVEVYAECWGQSIYQCLFCDGLERADRPAAMLGSDSPMSLHFVGIMFHIGCPTVTILSNGQLKPPDEATAEALKVAKASGAKVDERRIRKLVHHEDEQGTEVVFDDGDVLRIGFLQHTAPTHVVTLNLAEDLGGEKLPDGSGGTLLMTSQSSGETNVEGVFVTGDAGVVMKHFANAMALGVAAGAGVSFQLGKEEERELAKNLVEMNIRLAYGQTNQCDVTILFQPVRGFSVSLREALYCVLV</sequence>
<evidence type="ECO:0000313" key="1">
    <source>
        <dbReference type="EMBL" id="KAK3686975.1"/>
    </source>
</evidence>
<accession>A0ACC3MGI1</accession>
<proteinExistence type="predicted"/>
<evidence type="ECO:0000313" key="2">
    <source>
        <dbReference type="Proteomes" id="UP001281147"/>
    </source>
</evidence>
<keyword evidence="2" id="KW-1185">Reference proteome</keyword>
<name>A0ACC3MGI1_9PEZI</name>